<gene>
    <name evidence="2" type="ORF">PIB30_003423</name>
</gene>
<reference evidence="2 3" key="1">
    <citation type="journal article" date="2023" name="Plants (Basel)">
        <title>Bridging the Gap: Combining Genomics and Transcriptomics Approaches to Understand Stylosanthes scabra, an Orphan Legume from the Brazilian Caatinga.</title>
        <authorList>
            <person name="Ferreira-Neto J.R.C."/>
            <person name="da Silva M.D."/>
            <person name="Binneck E."/>
            <person name="de Melo N.F."/>
            <person name="da Silva R.H."/>
            <person name="de Melo A.L.T.M."/>
            <person name="Pandolfi V."/>
            <person name="Bustamante F.O."/>
            <person name="Brasileiro-Vidal A.C."/>
            <person name="Benko-Iseppon A.M."/>
        </authorList>
    </citation>
    <scope>NUCLEOTIDE SEQUENCE [LARGE SCALE GENOMIC DNA]</scope>
    <source>
        <tissue evidence="2">Leaves</tissue>
    </source>
</reference>
<feature type="region of interest" description="Disordered" evidence="1">
    <location>
        <begin position="71"/>
        <end position="103"/>
    </location>
</feature>
<protein>
    <submittedName>
        <fullName evidence="2">Uncharacterized protein</fullName>
    </submittedName>
</protein>
<dbReference type="Proteomes" id="UP001341840">
    <property type="component" value="Unassembled WGS sequence"/>
</dbReference>
<accession>A0ABU6U247</accession>
<proteinExistence type="predicted"/>
<sequence>MPTSSFSSPNLLSILELSEREPSIFMNCLRKAVSTISSNVAPKYTPYEDVDEPDDASPKDVVSLKAINASAAASNKHFPSPNSSDGMGFGDRGSTIIFNPRVL</sequence>
<dbReference type="EMBL" id="JASCZI010120835">
    <property type="protein sequence ID" value="MED6155236.1"/>
    <property type="molecule type" value="Genomic_DNA"/>
</dbReference>
<organism evidence="2 3">
    <name type="scientific">Stylosanthes scabra</name>
    <dbReference type="NCBI Taxonomy" id="79078"/>
    <lineage>
        <taxon>Eukaryota</taxon>
        <taxon>Viridiplantae</taxon>
        <taxon>Streptophyta</taxon>
        <taxon>Embryophyta</taxon>
        <taxon>Tracheophyta</taxon>
        <taxon>Spermatophyta</taxon>
        <taxon>Magnoliopsida</taxon>
        <taxon>eudicotyledons</taxon>
        <taxon>Gunneridae</taxon>
        <taxon>Pentapetalae</taxon>
        <taxon>rosids</taxon>
        <taxon>fabids</taxon>
        <taxon>Fabales</taxon>
        <taxon>Fabaceae</taxon>
        <taxon>Papilionoideae</taxon>
        <taxon>50 kb inversion clade</taxon>
        <taxon>dalbergioids sensu lato</taxon>
        <taxon>Dalbergieae</taxon>
        <taxon>Pterocarpus clade</taxon>
        <taxon>Stylosanthes</taxon>
    </lineage>
</organism>
<comment type="caution">
    <text evidence="2">The sequence shown here is derived from an EMBL/GenBank/DDBJ whole genome shotgun (WGS) entry which is preliminary data.</text>
</comment>
<name>A0ABU6U247_9FABA</name>
<evidence type="ECO:0000313" key="3">
    <source>
        <dbReference type="Proteomes" id="UP001341840"/>
    </source>
</evidence>
<evidence type="ECO:0000256" key="1">
    <source>
        <dbReference type="SAM" id="MobiDB-lite"/>
    </source>
</evidence>
<evidence type="ECO:0000313" key="2">
    <source>
        <dbReference type="EMBL" id="MED6155236.1"/>
    </source>
</evidence>
<keyword evidence="3" id="KW-1185">Reference proteome</keyword>